<dbReference type="Pfam" id="PF00400">
    <property type="entry name" value="WD40"/>
    <property type="match status" value="9"/>
</dbReference>
<dbReference type="PANTHER" id="PTHR19848:SF8">
    <property type="entry name" value="F-BOX AND WD REPEAT DOMAIN CONTAINING 7"/>
    <property type="match status" value="1"/>
</dbReference>
<evidence type="ECO:0000256" key="3">
    <source>
        <dbReference type="PROSITE-ProRule" id="PRU00221"/>
    </source>
</evidence>
<feature type="domain" description="NB-ARC" evidence="5">
    <location>
        <begin position="135"/>
        <end position="220"/>
    </location>
</feature>
<dbReference type="PROSITE" id="PS50082">
    <property type="entry name" value="WD_REPEATS_2"/>
    <property type="match status" value="14"/>
</dbReference>
<dbReference type="eggNOG" id="COG2319">
    <property type="taxonomic scope" value="Bacteria"/>
</dbReference>
<dbReference type="InterPro" id="IPR020472">
    <property type="entry name" value="WD40_PAC1"/>
</dbReference>
<dbReference type="PRINTS" id="PR00364">
    <property type="entry name" value="DISEASERSIST"/>
</dbReference>
<feature type="repeat" description="WD" evidence="3">
    <location>
        <begin position="732"/>
        <end position="773"/>
    </location>
</feature>
<dbReference type="Pfam" id="PF25173">
    <property type="entry name" value="Beta-prop_WDR3_1st"/>
    <property type="match status" value="1"/>
</dbReference>
<dbReference type="PROSITE" id="PS00678">
    <property type="entry name" value="WD_REPEATS_1"/>
    <property type="match status" value="12"/>
</dbReference>
<dbReference type="Gene3D" id="3.40.50.300">
    <property type="entry name" value="P-loop containing nucleotide triphosphate hydrolases"/>
    <property type="match status" value="1"/>
</dbReference>
<protein>
    <submittedName>
        <fullName evidence="7">Pentapeptide repeat protein</fullName>
    </submittedName>
</protein>
<feature type="repeat" description="WD" evidence="3">
    <location>
        <begin position="690"/>
        <end position="731"/>
    </location>
</feature>
<name>B4W0P8_9CYAN</name>
<dbReference type="PROSITE" id="PS50294">
    <property type="entry name" value="WD_REPEATS_REGION"/>
    <property type="match status" value="14"/>
</dbReference>
<dbReference type="InterPro" id="IPR001680">
    <property type="entry name" value="WD40_rpt"/>
</dbReference>
<proteinExistence type="predicted"/>
<organism evidence="7 8">
    <name type="scientific">Coleofasciculus chthonoplastes PCC 7420</name>
    <dbReference type="NCBI Taxonomy" id="118168"/>
    <lineage>
        <taxon>Bacteria</taxon>
        <taxon>Bacillati</taxon>
        <taxon>Cyanobacteriota</taxon>
        <taxon>Cyanophyceae</taxon>
        <taxon>Coleofasciculales</taxon>
        <taxon>Coleofasciculaceae</taxon>
        <taxon>Coleofasciculus</taxon>
    </lineage>
</organism>
<dbReference type="CDD" id="cd00200">
    <property type="entry name" value="WD40"/>
    <property type="match status" value="2"/>
</dbReference>
<sequence length="1185" mass="131919">MTTGRRLSPVEIAILQYSWQRKNYEEIAAAARYSTSYLKRDVGPKLWKMLSEALNEKVSKTNVRSVLERQWRQQSQGLQPDVETSHATSLYGTSGSKESQENLVPNHTDWEEAADVGIFYGRRQERATLVQSVVTDRCRLIGILGIGGIGKTTLTAKVAQQVQHEFDYVIWRSLRNAPPRETLLGDLVSFISNQQDTKPELARLLHYLRTSRCLLILDNMEAILEAAQAGQFRPGYEDYENLLRAIGETAHQSCVIFTSREKPAIITASEGDQLPVRSVRLSGSPDIAIALLQDKGLVGQPTYQQQLCDRYDNNPLAIKIVATSIKALFDGEIEAFLAEDTVVFNSVRRLLEQQFDRLPSLEKSIMYWLAINREGTTIAELQDDIVPGVSRSNLMEALESLWGRSLIEKATRLPQEKLSFRYTQQPVVMEYVTERFIEGCYDEISTEHPKVLISHAMVKVTAKDYVRASQIRLILDPLVQRLNQTFQSPKTLEAKLAGISTQLREHFSALAGYGGGNLINLLHQLHINLANYNFSDLTIWQADLRRRNLYNVNFQNADLSKSVFSETLSGVLVVAFSPDGKQVATGDVDGNVRLWQVADGKQLLTLKGHQGWVWGVSFSPDGQTLASCSDDQTVRLWDVREGQCLKAFHGHANGVWTVAFSPDGQTLASSGLDPTVRLWDVGKGQCIKALEGQTSRIWSVAWSRDGRTIASSGLDPAIRLWDVGNGQCIKAFHGHTDEVRAVVWSPDGRTIASGSDDKTVRLWDVGNGRCLHVFQGHTEWIRSVAWSRDGHLLASSGFEPIVRLWDIRNRRCLKILQGHTERIWSVAWSPDNRTIASASHDQTLRLWDVRDGQCLKALHGYTSGIWSVAVSPNGEFLASGSDDFLARLWDSRSGECLKVLSGHTNGIRGVTWSPDGRKIATGSLDACVRLWDVESGHCLLALPGHTGSIWTLVWSPDGHTLASGSHDLSVRLWDAQTGVCRSVLQGHTSWVWTVAWSPDSRTLATGSFDFSIRLWDLNSGQSWKLLQGHTGWVCSVAWSPDSCTLASGSHDQTIRLWDVSTGECLKTWHSDAGGVWVVAWSPNGRILASGNHDFSVRLWDTQTCEAITVLSGHTSWVYSVTWSPDGRILISSSQDETIKIWDINTGECLKTLRANRLYEGMNITGTRGLTDAQKATLKALGAVER</sequence>
<feature type="repeat" description="WD" evidence="3">
    <location>
        <begin position="942"/>
        <end position="983"/>
    </location>
</feature>
<gene>
    <name evidence="7" type="ORF">MC7420_8336</name>
</gene>
<dbReference type="InterPro" id="IPR036322">
    <property type="entry name" value="WD40_repeat_dom_sf"/>
</dbReference>
<dbReference type="EMBL" id="DS989866">
    <property type="protein sequence ID" value="EDX72244.1"/>
    <property type="molecule type" value="Genomic_DNA"/>
</dbReference>
<dbReference type="SUPFAM" id="SSF50978">
    <property type="entry name" value="WD40 repeat-like"/>
    <property type="match status" value="3"/>
</dbReference>
<evidence type="ECO:0000313" key="7">
    <source>
        <dbReference type="EMBL" id="EDX72244.1"/>
    </source>
</evidence>
<dbReference type="Pfam" id="PF00931">
    <property type="entry name" value="NB-ARC"/>
    <property type="match status" value="1"/>
</dbReference>
<keyword evidence="2" id="KW-0677">Repeat</keyword>
<reference evidence="7 8" key="1">
    <citation type="submission" date="2008-07" db="EMBL/GenBank/DDBJ databases">
        <authorList>
            <person name="Tandeau de Marsac N."/>
            <person name="Ferriera S."/>
            <person name="Johnson J."/>
            <person name="Kravitz S."/>
            <person name="Beeson K."/>
            <person name="Sutton G."/>
            <person name="Rogers Y.-H."/>
            <person name="Friedman R."/>
            <person name="Frazier M."/>
            <person name="Venter J.C."/>
        </authorList>
    </citation>
    <scope>NUCLEOTIDE SEQUENCE [LARGE SCALE GENOMIC DNA]</scope>
    <source>
        <strain evidence="7 8">PCC 7420</strain>
    </source>
</reference>
<dbReference type="GO" id="GO:0043531">
    <property type="term" value="F:ADP binding"/>
    <property type="evidence" value="ECO:0007669"/>
    <property type="project" value="InterPro"/>
</dbReference>
<dbReference type="InterPro" id="IPR015943">
    <property type="entry name" value="WD40/YVTN_repeat-like_dom_sf"/>
</dbReference>
<evidence type="ECO:0000256" key="2">
    <source>
        <dbReference type="ARBA" id="ARBA00022737"/>
    </source>
</evidence>
<dbReference type="AlphaFoldDB" id="B4W0P8"/>
<feature type="repeat" description="WD" evidence="3">
    <location>
        <begin position="1026"/>
        <end position="1067"/>
    </location>
</feature>
<dbReference type="Pfam" id="PF26355">
    <property type="entry name" value="HTH_VMAP-M9"/>
    <property type="match status" value="1"/>
</dbReference>
<keyword evidence="1 3" id="KW-0853">WD repeat</keyword>
<feature type="repeat" description="WD" evidence="3">
    <location>
        <begin position="858"/>
        <end position="899"/>
    </location>
</feature>
<feature type="repeat" description="WD" evidence="3">
    <location>
        <begin position="606"/>
        <end position="647"/>
    </location>
</feature>
<dbReference type="InterPro" id="IPR019775">
    <property type="entry name" value="WD40_repeat_CS"/>
</dbReference>
<dbReference type="PRINTS" id="PR00320">
    <property type="entry name" value="GPROTEINBRPT"/>
</dbReference>
<evidence type="ECO:0000259" key="6">
    <source>
        <dbReference type="Pfam" id="PF26355"/>
    </source>
</evidence>
<feature type="repeat" description="WD" evidence="3">
    <location>
        <begin position="984"/>
        <end position="1025"/>
    </location>
</feature>
<dbReference type="InterPro" id="IPR027417">
    <property type="entry name" value="P-loop_NTPase"/>
</dbReference>
<dbReference type="STRING" id="118168.MC7420_8336"/>
<feature type="repeat" description="WD" evidence="3">
    <location>
        <begin position="900"/>
        <end position="941"/>
    </location>
</feature>
<dbReference type="SUPFAM" id="SSF52540">
    <property type="entry name" value="P-loop containing nucleoside triphosphate hydrolases"/>
    <property type="match status" value="1"/>
</dbReference>
<dbReference type="Proteomes" id="UP000003835">
    <property type="component" value="Unassembled WGS sequence"/>
</dbReference>
<feature type="repeat" description="WD" evidence="3">
    <location>
        <begin position="648"/>
        <end position="689"/>
    </location>
</feature>
<dbReference type="Gene3D" id="2.130.10.10">
    <property type="entry name" value="YVTN repeat-like/Quinoprotein amine dehydrogenase"/>
    <property type="match status" value="8"/>
</dbReference>
<feature type="repeat" description="WD" evidence="3">
    <location>
        <begin position="816"/>
        <end position="857"/>
    </location>
</feature>
<evidence type="ECO:0000259" key="5">
    <source>
        <dbReference type="Pfam" id="PF00931"/>
    </source>
</evidence>
<feature type="domain" description="vWA-MoxR associated protein N-terminal HTH" evidence="6">
    <location>
        <begin position="2"/>
        <end position="70"/>
    </location>
</feature>
<feature type="repeat" description="WD" evidence="3">
    <location>
        <begin position="564"/>
        <end position="605"/>
    </location>
</feature>
<feature type="region of interest" description="Disordered" evidence="4">
    <location>
        <begin position="74"/>
        <end position="102"/>
    </location>
</feature>
<evidence type="ECO:0000313" key="8">
    <source>
        <dbReference type="Proteomes" id="UP000003835"/>
    </source>
</evidence>
<feature type="compositionally biased region" description="Polar residues" evidence="4">
    <location>
        <begin position="85"/>
        <end position="102"/>
    </location>
</feature>
<accession>B4W0P8</accession>
<feature type="repeat" description="WD" evidence="3">
    <location>
        <begin position="774"/>
        <end position="815"/>
    </location>
</feature>
<feature type="repeat" description="WD" evidence="3">
    <location>
        <begin position="1110"/>
        <end position="1151"/>
    </location>
</feature>
<dbReference type="HOGENOM" id="CLU_005071_2_0_3"/>
<dbReference type="InterPro" id="IPR002182">
    <property type="entry name" value="NB-ARC"/>
</dbReference>
<keyword evidence="8" id="KW-1185">Reference proteome</keyword>
<evidence type="ECO:0000256" key="4">
    <source>
        <dbReference type="SAM" id="MobiDB-lite"/>
    </source>
</evidence>
<evidence type="ECO:0000256" key="1">
    <source>
        <dbReference type="ARBA" id="ARBA00022574"/>
    </source>
</evidence>
<dbReference type="PANTHER" id="PTHR19848">
    <property type="entry name" value="WD40 REPEAT PROTEIN"/>
    <property type="match status" value="1"/>
</dbReference>
<feature type="repeat" description="WD" evidence="3">
    <location>
        <begin position="1068"/>
        <end position="1109"/>
    </location>
</feature>
<dbReference type="SMART" id="SM00320">
    <property type="entry name" value="WD40"/>
    <property type="match status" value="14"/>
</dbReference>
<dbReference type="SUPFAM" id="SSF141571">
    <property type="entry name" value="Pentapeptide repeat-like"/>
    <property type="match status" value="1"/>
</dbReference>
<dbReference type="InterPro" id="IPR058651">
    <property type="entry name" value="HTH_VMAP-M9"/>
</dbReference>